<evidence type="ECO:0000259" key="12">
    <source>
        <dbReference type="Pfam" id="PF16916"/>
    </source>
</evidence>
<keyword evidence="5" id="KW-0864">Zinc transport</keyword>
<feature type="domain" description="Cation efflux protein cytoplasmic" evidence="12">
    <location>
        <begin position="226"/>
        <end position="297"/>
    </location>
</feature>
<feature type="transmembrane region" description="Helical" evidence="10">
    <location>
        <begin position="95"/>
        <end position="114"/>
    </location>
</feature>
<dbReference type="InterPro" id="IPR058533">
    <property type="entry name" value="Cation_efflux_TM"/>
</dbReference>
<evidence type="ECO:0000256" key="8">
    <source>
        <dbReference type="ARBA" id="ARBA00023136"/>
    </source>
</evidence>
<dbReference type="Pfam" id="PF16916">
    <property type="entry name" value="ZT_dimer"/>
    <property type="match status" value="1"/>
</dbReference>
<organism evidence="13 14">
    <name type="scientific">Labilithrix luteola</name>
    <dbReference type="NCBI Taxonomy" id="1391654"/>
    <lineage>
        <taxon>Bacteria</taxon>
        <taxon>Pseudomonadati</taxon>
        <taxon>Myxococcota</taxon>
        <taxon>Polyangia</taxon>
        <taxon>Polyangiales</taxon>
        <taxon>Labilitrichaceae</taxon>
        <taxon>Labilithrix</taxon>
    </lineage>
</organism>
<dbReference type="NCBIfam" id="TIGR01297">
    <property type="entry name" value="CDF"/>
    <property type="match status" value="1"/>
</dbReference>
<evidence type="ECO:0000256" key="2">
    <source>
        <dbReference type="ARBA" id="ARBA00008873"/>
    </source>
</evidence>
<feature type="region of interest" description="Disordered" evidence="9">
    <location>
        <begin position="1"/>
        <end position="20"/>
    </location>
</feature>
<dbReference type="STRING" id="1391654.AKJ09_01604"/>
<name>A0A0K1PN21_9BACT</name>
<protein>
    <submittedName>
        <fullName evidence="13">Cobalt-zinc-cadmium resistance protein CzcD</fullName>
    </submittedName>
</protein>
<dbReference type="Proteomes" id="UP000064967">
    <property type="component" value="Chromosome"/>
</dbReference>
<dbReference type="AlphaFoldDB" id="A0A0K1PN21"/>
<accession>A0A0K1PN21</accession>
<feature type="transmembrane region" description="Helical" evidence="10">
    <location>
        <begin position="126"/>
        <end position="150"/>
    </location>
</feature>
<keyword evidence="14" id="KW-1185">Reference proteome</keyword>
<gene>
    <name evidence="13" type="ORF">AKJ09_01604</name>
</gene>
<dbReference type="PANTHER" id="PTHR11562:SF17">
    <property type="entry name" value="RE54080P-RELATED"/>
    <property type="match status" value="1"/>
</dbReference>
<evidence type="ECO:0000256" key="1">
    <source>
        <dbReference type="ARBA" id="ARBA00004141"/>
    </source>
</evidence>
<evidence type="ECO:0000313" key="13">
    <source>
        <dbReference type="EMBL" id="AKU94940.1"/>
    </source>
</evidence>
<keyword evidence="4 10" id="KW-0812">Transmembrane</keyword>
<reference evidence="13 14" key="1">
    <citation type="submission" date="2015-08" db="EMBL/GenBank/DDBJ databases">
        <authorList>
            <person name="Babu N.S."/>
            <person name="Beckwith C.J."/>
            <person name="Beseler K.G."/>
            <person name="Brison A."/>
            <person name="Carone J.V."/>
            <person name="Caskin T.P."/>
            <person name="Diamond M."/>
            <person name="Durham M.E."/>
            <person name="Foxe J.M."/>
            <person name="Go M."/>
            <person name="Henderson B.A."/>
            <person name="Jones I.B."/>
            <person name="McGettigan J.A."/>
            <person name="Micheletti S.J."/>
            <person name="Nasrallah M.E."/>
            <person name="Ortiz D."/>
            <person name="Piller C.R."/>
            <person name="Privatt S.R."/>
            <person name="Schneider S.L."/>
            <person name="Sharp S."/>
            <person name="Smith T.C."/>
            <person name="Stanton J.D."/>
            <person name="Ullery H.E."/>
            <person name="Wilson R.J."/>
            <person name="Serrano M.G."/>
            <person name="Buck G."/>
            <person name="Lee V."/>
            <person name="Wang Y."/>
            <person name="Carvalho R."/>
            <person name="Voegtly L."/>
            <person name="Shi R."/>
            <person name="Duckworth R."/>
            <person name="Johnson A."/>
            <person name="Loviza R."/>
            <person name="Walstead R."/>
            <person name="Shah Z."/>
            <person name="Kiflezghi M."/>
            <person name="Wade K."/>
            <person name="Ball S.L."/>
            <person name="Bradley K.W."/>
            <person name="Asai D.J."/>
            <person name="Bowman C.A."/>
            <person name="Russell D.A."/>
            <person name="Pope W.H."/>
            <person name="Jacobs-Sera D."/>
            <person name="Hendrix R.W."/>
            <person name="Hatfull G.F."/>
        </authorList>
    </citation>
    <scope>NUCLEOTIDE SEQUENCE [LARGE SCALE GENOMIC DNA]</scope>
    <source>
        <strain evidence="13 14">DSM 27648</strain>
    </source>
</reference>
<keyword evidence="6 10" id="KW-1133">Transmembrane helix</keyword>
<dbReference type="RefSeq" id="WP_146646473.1">
    <property type="nucleotide sequence ID" value="NZ_CP012333.1"/>
</dbReference>
<dbReference type="Gene3D" id="3.30.70.1350">
    <property type="entry name" value="Cation efflux protein, cytoplasmic domain"/>
    <property type="match status" value="1"/>
</dbReference>
<evidence type="ECO:0000256" key="6">
    <source>
        <dbReference type="ARBA" id="ARBA00022989"/>
    </source>
</evidence>
<dbReference type="OrthoDB" id="9809646at2"/>
<feature type="transmembrane region" description="Helical" evidence="10">
    <location>
        <begin position="28"/>
        <end position="48"/>
    </location>
</feature>
<keyword evidence="8 10" id="KW-0472">Membrane</keyword>
<evidence type="ECO:0000256" key="7">
    <source>
        <dbReference type="ARBA" id="ARBA00023065"/>
    </source>
</evidence>
<dbReference type="SUPFAM" id="SSF161111">
    <property type="entry name" value="Cation efflux protein transmembrane domain-like"/>
    <property type="match status" value="1"/>
</dbReference>
<dbReference type="PATRIC" id="fig|1391654.3.peg.1619"/>
<dbReference type="PANTHER" id="PTHR11562">
    <property type="entry name" value="CATION EFFLUX PROTEIN/ ZINC TRANSPORTER"/>
    <property type="match status" value="1"/>
</dbReference>
<dbReference type="InterPro" id="IPR027469">
    <property type="entry name" value="Cation_efflux_TMD_sf"/>
</dbReference>
<dbReference type="SUPFAM" id="SSF160240">
    <property type="entry name" value="Cation efflux protein cytoplasmic domain-like"/>
    <property type="match status" value="1"/>
</dbReference>
<dbReference type="InterPro" id="IPR027470">
    <property type="entry name" value="Cation_efflux_CTD"/>
</dbReference>
<keyword evidence="5" id="KW-0862">Zinc</keyword>
<keyword evidence="3" id="KW-0813">Transport</keyword>
<keyword evidence="7" id="KW-0406">Ion transport</keyword>
<evidence type="ECO:0000259" key="11">
    <source>
        <dbReference type="Pfam" id="PF01545"/>
    </source>
</evidence>
<dbReference type="EMBL" id="CP012333">
    <property type="protein sequence ID" value="AKU94940.1"/>
    <property type="molecule type" value="Genomic_DNA"/>
</dbReference>
<dbReference type="GO" id="GO:0005886">
    <property type="term" value="C:plasma membrane"/>
    <property type="evidence" value="ECO:0007669"/>
    <property type="project" value="TreeGrafter"/>
</dbReference>
<evidence type="ECO:0000313" key="14">
    <source>
        <dbReference type="Proteomes" id="UP000064967"/>
    </source>
</evidence>
<dbReference type="InterPro" id="IPR036837">
    <property type="entry name" value="Cation_efflux_CTD_sf"/>
</dbReference>
<comment type="subcellular location">
    <subcellularLocation>
        <location evidence="1">Membrane</location>
        <topology evidence="1">Multi-pass membrane protein</topology>
    </subcellularLocation>
</comment>
<feature type="domain" description="Cation efflux protein transmembrane" evidence="11">
    <location>
        <begin position="28"/>
        <end position="220"/>
    </location>
</feature>
<dbReference type="InterPro" id="IPR050681">
    <property type="entry name" value="CDF/SLC30A"/>
</dbReference>
<dbReference type="Pfam" id="PF01545">
    <property type="entry name" value="Cation_efflux"/>
    <property type="match status" value="1"/>
</dbReference>
<evidence type="ECO:0000256" key="3">
    <source>
        <dbReference type="ARBA" id="ARBA00022448"/>
    </source>
</evidence>
<dbReference type="GO" id="GO:0005385">
    <property type="term" value="F:zinc ion transmembrane transporter activity"/>
    <property type="evidence" value="ECO:0007669"/>
    <property type="project" value="TreeGrafter"/>
</dbReference>
<feature type="transmembrane region" description="Helical" evidence="10">
    <location>
        <begin position="162"/>
        <end position="189"/>
    </location>
</feature>
<evidence type="ECO:0000256" key="9">
    <source>
        <dbReference type="SAM" id="MobiDB-lite"/>
    </source>
</evidence>
<comment type="similarity">
    <text evidence="2">Belongs to the cation diffusion facilitator (CDF) transporter (TC 2.A.4) family. SLC30A subfamily.</text>
</comment>
<feature type="transmembrane region" description="Helical" evidence="10">
    <location>
        <begin position="195"/>
        <end position="212"/>
    </location>
</feature>
<proteinExistence type="inferred from homology"/>
<evidence type="ECO:0000256" key="4">
    <source>
        <dbReference type="ARBA" id="ARBA00022692"/>
    </source>
</evidence>
<dbReference type="InterPro" id="IPR002524">
    <property type="entry name" value="Cation_efflux"/>
</dbReference>
<evidence type="ECO:0000256" key="5">
    <source>
        <dbReference type="ARBA" id="ARBA00022906"/>
    </source>
</evidence>
<dbReference type="Gene3D" id="1.20.1510.10">
    <property type="entry name" value="Cation efflux protein transmembrane domain"/>
    <property type="match status" value="1"/>
</dbReference>
<evidence type="ECO:0000256" key="10">
    <source>
        <dbReference type="SAM" id="Phobius"/>
    </source>
</evidence>
<dbReference type="KEGG" id="llu:AKJ09_01604"/>
<sequence>MAREHAHHDHGSDHGHEHGHAGAPARRLLIALVLTATFLVVEAVVGFFSHSLALLSDAGHMLTDAGALLLALVAQRVADRPRTEFHTFGFRRAEILAALLNGIVLGASAVWVIVEAIRRFSQPQAVAGGWLMATASAGLVINLVAAWVLGSGTKESNANVQAAFAHVIADAAGSVAAMIAGVLVLAFGWYIADPIVSIVISVMILWGAYRLVRGSLGVLMETTPAGFDTAKIADTIRSVSGVTELHDLHVWSISEGFPLVTVHVVLDGAAHGADVARRVSEQIRSVHGIEHVTVQPEAPEASRLVPAERLRRKGDV</sequence>